<dbReference type="Pfam" id="PF00076">
    <property type="entry name" value="RRM_1"/>
    <property type="match status" value="1"/>
</dbReference>
<feature type="domain" description="RRM" evidence="4">
    <location>
        <begin position="143"/>
        <end position="221"/>
    </location>
</feature>
<dbReference type="Proteomes" id="UP000070444">
    <property type="component" value="Unassembled WGS sequence"/>
</dbReference>
<dbReference type="InterPro" id="IPR035979">
    <property type="entry name" value="RBD_domain_sf"/>
</dbReference>
<feature type="region of interest" description="Disordered" evidence="3">
    <location>
        <begin position="1"/>
        <end position="22"/>
    </location>
</feature>
<dbReference type="PANTHER" id="PTHR47640:SF11">
    <property type="entry name" value="RNA-BINDING PROTEIN 42"/>
    <property type="match status" value="1"/>
</dbReference>
<dbReference type="GO" id="GO:0003729">
    <property type="term" value="F:mRNA binding"/>
    <property type="evidence" value="ECO:0007669"/>
    <property type="project" value="InterPro"/>
</dbReference>
<dbReference type="CDD" id="cd12383">
    <property type="entry name" value="RRM_RBM42"/>
    <property type="match status" value="1"/>
</dbReference>
<dbReference type="STRING" id="796925.A0A137P2K5"/>
<dbReference type="Gene3D" id="3.30.70.330">
    <property type="match status" value="1"/>
</dbReference>
<sequence>MSSKKNSNNQQQAQQQQYQDYGTYDQNAADYYQYYQNYDGAYDYSQYDASAYPADYSAQDYYQYYQNYPYAADDTASAPRVAGINANDVIPAVPQGYDQGSYVPPELQAKAIREKKKKATVVRKAANQTWEDSTLLDWDPNDHRVFCGDLGNEVTDDMLSKAFSKYPSFQKAKVIFDKRSGKSKGYGFVSFGNVGDFVKAVKEMNGKYIGNRPCKLRKSTWQDRNVGGGGKKRK</sequence>
<keyword evidence="6" id="KW-1185">Reference proteome</keyword>
<dbReference type="PANTHER" id="PTHR47640">
    <property type="entry name" value="TRNA SELENOCYSTEINE 1-ASSOCIATED PROTEIN 1-RELATED-RELATED"/>
    <property type="match status" value="1"/>
</dbReference>
<dbReference type="PROSITE" id="PS50102">
    <property type="entry name" value="RRM"/>
    <property type="match status" value="1"/>
</dbReference>
<dbReference type="SUPFAM" id="SSF54928">
    <property type="entry name" value="RNA-binding domain, RBD"/>
    <property type="match status" value="1"/>
</dbReference>
<dbReference type="SMART" id="SM00360">
    <property type="entry name" value="RRM"/>
    <property type="match status" value="1"/>
</dbReference>
<dbReference type="OrthoDB" id="1749473at2759"/>
<gene>
    <name evidence="5" type="ORF">CONCODRAFT_79397</name>
</gene>
<dbReference type="InterPro" id="IPR012677">
    <property type="entry name" value="Nucleotide-bd_a/b_plait_sf"/>
</dbReference>
<evidence type="ECO:0000313" key="5">
    <source>
        <dbReference type="EMBL" id="KXN69266.1"/>
    </source>
</evidence>
<evidence type="ECO:0000256" key="3">
    <source>
        <dbReference type="SAM" id="MobiDB-lite"/>
    </source>
</evidence>
<dbReference type="InterPro" id="IPR000504">
    <property type="entry name" value="RRM_dom"/>
</dbReference>
<organism evidence="5 6">
    <name type="scientific">Conidiobolus coronatus (strain ATCC 28846 / CBS 209.66 / NRRL 28638)</name>
    <name type="common">Delacroixia coronata</name>
    <dbReference type="NCBI Taxonomy" id="796925"/>
    <lineage>
        <taxon>Eukaryota</taxon>
        <taxon>Fungi</taxon>
        <taxon>Fungi incertae sedis</taxon>
        <taxon>Zoopagomycota</taxon>
        <taxon>Entomophthoromycotina</taxon>
        <taxon>Entomophthoromycetes</taxon>
        <taxon>Entomophthorales</taxon>
        <taxon>Ancylistaceae</taxon>
        <taxon>Conidiobolus</taxon>
    </lineage>
</organism>
<dbReference type="InterPro" id="IPR050825">
    <property type="entry name" value="RBM42_RBP45_47-like"/>
</dbReference>
<evidence type="ECO:0000313" key="6">
    <source>
        <dbReference type="Proteomes" id="UP000070444"/>
    </source>
</evidence>
<protein>
    <recommendedName>
        <fullName evidence="4">RRM domain-containing protein</fullName>
    </recommendedName>
</protein>
<keyword evidence="1 2" id="KW-0694">RNA-binding</keyword>
<reference evidence="5 6" key="1">
    <citation type="journal article" date="2015" name="Genome Biol. Evol.">
        <title>Phylogenomic analyses indicate that early fungi evolved digesting cell walls of algal ancestors of land plants.</title>
        <authorList>
            <person name="Chang Y."/>
            <person name="Wang S."/>
            <person name="Sekimoto S."/>
            <person name="Aerts A.L."/>
            <person name="Choi C."/>
            <person name="Clum A."/>
            <person name="LaButti K.M."/>
            <person name="Lindquist E.A."/>
            <person name="Yee Ngan C."/>
            <person name="Ohm R.A."/>
            <person name="Salamov A.A."/>
            <person name="Grigoriev I.V."/>
            <person name="Spatafora J.W."/>
            <person name="Berbee M.L."/>
        </authorList>
    </citation>
    <scope>NUCLEOTIDE SEQUENCE [LARGE SCALE GENOMIC DNA]</scope>
    <source>
        <strain evidence="5 6">NRRL 28638</strain>
    </source>
</reference>
<name>A0A137P2K5_CONC2</name>
<evidence type="ECO:0000259" key="4">
    <source>
        <dbReference type="PROSITE" id="PS50102"/>
    </source>
</evidence>
<evidence type="ECO:0000256" key="2">
    <source>
        <dbReference type="PROSITE-ProRule" id="PRU00176"/>
    </source>
</evidence>
<evidence type="ECO:0000256" key="1">
    <source>
        <dbReference type="ARBA" id="ARBA00022884"/>
    </source>
</evidence>
<dbReference type="InterPro" id="IPR034215">
    <property type="entry name" value="RBM42_RRM"/>
</dbReference>
<proteinExistence type="predicted"/>
<feature type="compositionally biased region" description="Low complexity" evidence="3">
    <location>
        <begin position="8"/>
        <end position="22"/>
    </location>
</feature>
<dbReference type="AlphaFoldDB" id="A0A137P2K5"/>
<accession>A0A137P2K5</accession>
<dbReference type="EMBL" id="KQ964541">
    <property type="protein sequence ID" value="KXN69266.1"/>
    <property type="molecule type" value="Genomic_DNA"/>
</dbReference>